<evidence type="ECO:0000313" key="3">
    <source>
        <dbReference type="RefSeq" id="XP_034108860.1"/>
    </source>
</evidence>
<accession>A0A6P8XBT3</accession>
<keyword evidence="2" id="KW-1185">Reference proteome</keyword>
<dbReference type="InterPro" id="IPR011009">
    <property type="entry name" value="Kinase-like_dom_sf"/>
</dbReference>
<dbReference type="InterPro" id="IPR015897">
    <property type="entry name" value="CHK_kinase-like"/>
</dbReference>
<dbReference type="AlphaFoldDB" id="A0A6P8XBT3"/>
<proteinExistence type="predicted"/>
<evidence type="ECO:0000259" key="1">
    <source>
        <dbReference type="SMART" id="SM00587"/>
    </source>
</evidence>
<reference evidence="3" key="1">
    <citation type="submission" date="2025-08" db="UniProtKB">
        <authorList>
            <consortium name="RefSeq"/>
        </authorList>
    </citation>
    <scope>IDENTIFICATION</scope>
    <source>
        <strain evidence="3">15112-1751.03</strain>
        <tissue evidence="3">Whole Adult</tissue>
    </source>
</reference>
<dbReference type="SMART" id="SM00587">
    <property type="entry name" value="CHK"/>
    <property type="match status" value="1"/>
</dbReference>
<dbReference type="PANTHER" id="PTHR11012:SF56">
    <property type="entry name" value="CHK KINASE-LIKE DOMAIN-CONTAINING PROTEIN-RELATED"/>
    <property type="match status" value="1"/>
</dbReference>
<dbReference type="Gene3D" id="3.90.1200.10">
    <property type="match status" value="1"/>
</dbReference>
<feature type="domain" description="CHK kinase-like" evidence="1">
    <location>
        <begin position="133"/>
        <end position="325"/>
    </location>
</feature>
<evidence type="ECO:0000313" key="2">
    <source>
        <dbReference type="Proteomes" id="UP000515160"/>
    </source>
</evidence>
<name>A0A6P8XBT3_DROAB</name>
<dbReference type="Pfam" id="PF02958">
    <property type="entry name" value="EcKL"/>
    <property type="match status" value="1"/>
</dbReference>
<dbReference type="Proteomes" id="UP000515160">
    <property type="component" value="Chromosome 3"/>
</dbReference>
<organism evidence="2 3">
    <name type="scientific">Drosophila albomicans</name>
    <name type="common">Fruit fly</name>
    <dbReference type="NCBI Taxonomy" id="7291"/>
    <lineage>
        <taxon>Eukaryota</taxon>
        <taxon>Metazoa</taxon>
        <taxon>Ecdysozoa</taxon>
        <taxon>Arthropoda</taxon>
        <taxon>Hexapoda</taxon>
        <taxon>Insecta</taxon>
        <taxon>Pterygota</taxon>
        <taxon>Neoptera</taxon>
        <taxon>Endopterygota</taxon>
        <taxon>Diptera</taxon>
        <taxon>Brachycera</taxon>
        <taxon>Muscomorpha</taxon>
        <taxon>Ephydroidea</taxon>
        <taxon>Drosophilidae</taxon>
        <taxon>Drosophila</taxon>
    </lineage>
</organism>
<protein>
    <submittedName>
        <fullName evidence="3">Uncharacterized protein LOC117571011</fullName>
    </submittedName>
</protein>
<gene>
    <name evidence="3" type="primary">LOC117571011</name>
</gene>
<dbReference type="PANTHER" id="PTHR11012">
    <property type="entry name" value="PROTEIN KINASE-LIKE DOMAIN-CONTAINING"/>
    <property type="match status" value="1"/>
</dbReference>
<dbReference type="RefSeq" id="XP_034108860.1">
    <property type="nucleotide sequence ID" value="XM_034252969.2"/>
</dbReference>
<dbReference type="SUPFAM" id="SSF56112">
    <property type="entry name" value="Protein kinase-like (PK-like)"/>
    <property type="match status" value="1"/>
</dbReference>
<dbReference type="OrthoDB" id="8250698at2759"/>
<sequence length="414" mass="46406">MDQQVEQQLSVKSANFDAAYIEKALAQAYSSESLRVESFDSQAISQSGENFCSVIYRVKVAYRKSANAPLVHGSYIVKDLIPFMAELGSNEKLMFEQLLPAMDQVLAKATLQHDKKLSANCLFVERSKGKEIYLLEDLGALNYSSLNTLAFKGLSVEDARICLFKLAQFHASSMVLLQEQPTLAAKLAPSHYAKGVNDGFSQALVLDAVTFAAEIVKDFPGMSEIAEKMKAQIASEYSRRIIDVVDPKNCDFKVIAHGDIWLNNLMINRDTQNAVIVDFQNCFVGSPAVDLHFLFYTSLQLELLLNEQQSLLQYYLDSLCQTLKDCNYQGSFPTFPLLEQEMKRCLFYGYYAAVCELPICCASKEAASDFTAHTFANNEAMLAKRHQLYASERVRETLKATLPQFEEQGILEPL</sequence>
<dbReference type="InterPro" id="IPR004119">
    <property type="entry name" value="EcKL"/>
</dbReference>
<dbReference type="GeneID" id="117571011"/>